<evidence type="ECO:0000256" key="2">
    <source>
        <dbReference type="ARBA" id="ARBA00022603"/>
    </source>
</evidence>
<dbReference type="PANTHER" id="PTHR18895">
    <property type="entry name" value="HEMK METHYLTRANSFERASE"/>
    <property type="match status" value="1"/>
</dbReference>
<dbReference type="SUPFAM" id="SSF53335">
    <property type="entry name" value="S-adenosyl-L-methionine-dependent methyltransferases"/>
    <property type="match status" value="1"/>
</dbReference>
<protein>
    <recommendedName>
        <fullName evidence="1">peptide chain release factor N(5)-glutamine methyltransferase</fullName>
        <ecNumber evidence="1">2.1.1.297</ecNumber>
    </recommendedName>
</protein>
<dbReference type="Gene3D" id="3.40.50.150">
    <property type="entry name" value="Vaccinia Virus protein VP39"/>
    <property type="match status" value="1"/>
</dbReference>
<proteinExistence type="predicted"/>
<feature type="domain" description="Methyltransferase small" evidence="6">
    <location>
        <begin position="110"/>
        <end position="197"/>
    </location>
</feature>
<keyword evidence="2 7" id="KW-0489">Methyltransferase</keyword>
<organism evidence="7 8">
    <name type="scientific">Ureaplasma diversum NCTC 246</name>
    <dbReference type="NCBI Taxonomy" id="1188241"/>
    <lineage>
        <taxon>Bacteria</taxon>
        <taxon>Bacillati</taxon>
        <taxon>Mycoplasmatota</taxon>
        <taxon>Mycoplasmoidales</taxon>
        <taxon>Mycoplasmoidaceae</taxon>
        <taxon>Ureaplasma</taxon>
    </lineage>
</organism>
<evidence type="ECO:0000259" key="6">
    <source>
        <dbReference type="Pfam" id="PF05175"/>
    </source>
</evidence>
<dbReference type="CDD" id="cd02440">
    <property type="entry name" value="AdoMet_MTases"/>
    <property type="match status" value="1"/>
</dbReference>
<dbReference type="OrthoDB" id="9800643at2"/>
<dbReference type="EMBL" id="JFDP01000024">
    <property type="protein sequence ID" value="KEZ24020.1"/>
    <property type="molecule type" value="Genomic_DNA"/>
</dbReference>
<dbReference type="eggNOG" id="COG2890">
    <property type="taxonomic scope" value="Bacteria"/>
</dbReference>
<dbReference type="GO" id="GO:0003676">
    <property type="term" value="F:nucleic acid binding"/>
    <property type="evidence" value="ECO:0007669"/>
    <property type="project" value="InterPro"/>
</dbReference>
<evidence type="ECO:0000256" key="3">
    <source>
        <dbReference type="ARBA" id="ARBA00022679"/>
    </source>
</evidence>
<sequence>MTYEQLIAYGYKKLNDSNLDPNLAYKTLFTIDFHINDYDQYMKLRNNDVSEQIIAKYQQTIEAFSINNQPFARVFGFDYFLKTKFFVLPSVFIFRSETELLVQEALTYLTKYNSIKKVADFCAGTGAVGLSLKKAHPDIDLTCLEYDHTATENIKLNALYHNLNINLIHTDLKQYLKQNKTTKYDLIVCNPPYITQSYQLEESLTKNDPIQALVDFDSENGLSFYELIIDHIDQIVNPDFVIIFEIGFDQKPLLIQLLKQKNVSYYYYFIKDYNNIDRILVLTNLK</sequence>
<evidence type="ECO:0000256" key="1">
    <source>
        <dbReference type="ARBA" id="ARBA00012771"/>
    </source>
</evidence>
<comment type="caution">
    <text evidence="7">The sequence shown here is derived from an EMBL/GenBank/DDBJ whole genome shotgun (WGS) entry which is preliminary data.</text>
</comment>
<dbReference type="AlphaFoldDB" id="A0A084F1C8"/>
<evidence type="ECO:0000313" key="7">
    <source>
        <dbReference type="EMBL" id="KEZ24020.1"/>
    </source>
</evidence>
<dbReference type="GO" id="GO:0032259">
    <property type="term" value="P:methylation"/>
    <property type="evidence" value="ECO:0007669"/>
    <property type="project" value="UniProtKB-KW"/>
</dbReference>
<dbReference type="PANTHER" id="PTHR18895:SF74">
    <property type="entry name" value="MTRF1L RELEASE FACTOR GLUTAMINE METHYLTRANSFERASE"/>
    <property type="match status" value="1"/>
</dbReference>
<dbReference type="Proteomes" id="UP000028537">
    <property type="component" value="Unassembled WGS sequence"/>
</dbReference>
<dbReference type="InterPro" id="IPR004556">
    <property type="entry name" value="HemK-like"/>
</dbReference>
<keyword evidence="3" id="KW-0808">Transferase</keyword>
<name>A0A084F1C8_9BACT</name>
<dbReference type="EC" id="2.1.1.297" evidence="1"/>
<dbReference type="NCBIfam" id="TIGR00536">
    <property type="entry name" value="hemK_fam"/>
    <property type="match status" value="1"/>
</dbReference>
<dbReference type="RefSeq" id="WP_038101975.1">
    <property type="nucleotide sequence ID" value="NZ_JFDP01000024.1"/>
</dbReference>
<evidence type="ECO:0000313" key="8">
    <source>
        <dbReference type="Proteomes" id="UP000028537"/>
    </source>
</evidence>
<gene>
    <name evidence="7" type="primary">hemK</name>
    <name evidence="7" type="ORF">UDIV_1510</name>
</gene>
<evidence type="ECO:0000256" key="5">
    <source>
        <dbReference type="ARBA" id="ARBA00048391"/>
    </source>
</evidence>
<dbReference type="Pfam" id="PF05175">
    <property type="entry name" value="MTS"/>
    <property type="match status" value="1"/>
</dbReference>
<dbReference type="InterPro" id="IPR029063">
    <property type="entry name" value="SAM-dependent_MTases_sf"/>
</dbReference>
<dbReference type="InterPro" id="IPR050320">
    <property type="entry name" value="N5-glutamine_MTase"/>
</dbReference>
<reference evidence="7 8" key="1">
    <citation type="submission" date="2014-02" db="EMBL/GenBank/DDBJ databases">
        <title>Genome sequence of Ureaplasma diversum strain 246.</title>
        <authorList>
            <person name="Sirand-Pugnet P."/>
            <person name="Breton M."/>
            <person name="Dordet-Frisoni E."/>
            <person name="Baranowski E."/>
            <person name="Barre A."/>
            <person name="Couture C."/>
            <person name="Dupuy V."/>
            <person name="Gaurivaud P."/>
            <person name="Jacob D."/>
            <person name="Lemaitre C."/>
            <person name="Manso-Silvan L."/>
            <person name="Nikolski M."/>
            <person name="Nouvel L.-X."/>
            <person name="Poumarat F."/>
            <person name="Tardy F."/>
            <person name="Thebault P."/>
            <person name="Theil S."/>
            <person name="Citti C."/>
            <person name="Thiaucourt F."/>
            <person name="Blanchard A."/>
        </authorList>
    </citation>
    <scope>NUCLEOTIDE SEQUENCE [LARGE SCALE GENOMIC DNA]</scope>
    <source>
        <strain evidence="7 8">NCTC 246</strain>
    </source>
</reference>
<comment type="catalytic activity">
    <reaction evidence="5">
        <text>L-glutaminyl-[peptide chain release factor] + S-adenosyl-L-methionine = N(5)-methyl-L-glutaminyl-[peptide chain release factor] + S-adenosyl-L-homocysteine + H(+)</text>
        <dbReference type="Rhea" id="RHEA:42896"/>
        <dbReference type="Rhea" id="RHEA-COMP:10271"/>
        <dbReference type="Rhea" id="RHEA-COMP:10272"/>
        <dbReference type="ChEBI" id="CHEBI:15378"/>
        <dbReference type="ChEBI" id="CHEBI:30011"/>
        <dbReference type="ChEBI" id="CHEBI:57856"/>
        <dbReference type="ChEBI" id="CHEBI:59789"/>
        <dbReference type="ChEBI" id="CHEBI:61891"/>
        <dbReference type="EC" id="2.1.1.297"/>
    </reaction>
</comment>
<evidence type="ECO:0000256" key="4">
    <source>
        <dbReference type="ARBA" id="ARBA00022691"/>
    </source>
</evidence>
<accession>A0A084F1C8</accession>
<keyword evidence="4" id="KW-0949">S-adenosyl-L-methionine</keyword>
<dbReference type="InterPro" id="IPR007848">
    <property type="entry name" value="Small_mtfrase_dom"/>
</dbReference>
<dbReference type="GO" id="GO:0102559">
    <property type="term" value="F:peptide chain release factor N(5)-glutamine methyltransferase activity"/>
    <property type="evidence" value="ECO:0007669"/>
    <property type="project" value="UniProtKB-EC"/>
</dbReference>
<dbReference type="InterPro" id="IPR002052">
    <property type="entry name" value="DNA_methylase_N6_adenine_CS"/>
</dbReference>
<dbReference type="PROSITE" id="PS00092">
    <property type="entry name" value="N6_MTASE"/>
    <property type="match status" value="1"/>
</dbReference>
<keyword evidence="8" id="KW-1185">Reference proteome</keyword>